<dbReference type="EMBL" id="CAJVQB010150368">
    <property type="protein sequence ID" value="CAG8855537.1"/>
    <property type="molecule type" value="Genomic_DNA"/>
</dbReference>
<reference evidence="1 2" key="1">
    <citation type="submission" date="2021-06" db="EMBL/GenBank/DDBJ databases">
        <authorList>
            <person name="Kallberg Y."/>
            <person name="Tangrot J."/>
            <person name="Rosling A."/>
        </authorList>
    </citation>
    <scope>NUCLEOTIDE SEQUENCE [LARGE SCALE GENOMIC DNA]</scope>
    <source>
        <strain evidence="1 2">120-4 pot B 10/14</strain>
    </source>
</reference>
<accession>A0ABN7XKK1</accession>
<dbReference type="Proteomes" id="UP000789901">
    <property type="component" value="Unassembled WGS sequence"/>
</dbReference>
<protein>
    <submittedName>
        <fullName evidence="1">27890_t:CDS:1</fullName>
    </submittedName>
</protein>
<evidence type="ECO:0000313" key="1">
    <source>
        <dbReference type="EMBL" id="CAG8855537.1"/>
    </source>
</evidence>
<gene>
    <name evidence="1" type="ORF">GMARGA_LOCUS44358</name>
</gene>
<feature type="non-terminal residue" evidence="1">
    <location>
        <position position="52"/>
    </location>
</feature>
<keyword evidence="2" id="KW-1185">Reference proteome</keyword>
<comment type="caution">
    <text evidence="1">The sequence shown here is derived from an EMBL/GenBank/DDBJ whole genome shotgun (WGS) entry which is preliminary data.</text>
</comment>
<name>A0ABN7XKK1_GIGMA</name>
<proteinExistence type="predicted"/>
<feature type="non-terminal residue" evidence="1">
    <location>
        <position position="1"/>
    </location>
</feature>
<organism evidence="1 2">
    <name type="scientific">Gigaspora margarita</name>
    <dbReference type="NCBI Taxonomy" id="4874"/>
    <lineage>
        <taxon>Eukaryota</taxon>
        <taxon>Fungi</taxon>
        <taxon>Fungi incertae sedis</taxon>
        <taxon>Mucoromycota</taxon>
        <taxon>Glomeromycotina</taxon>
        <taxon>Glomeromycetes</taxon>
        <taxon>Diversisporales</taxon>
        <taxon>Gigasporaceae</taxon>
        <taxon>Gigaspora</taxon>
    </lineage>
</organism>
<evidence type="ECO:0000313" key="2">
    <source>
        <dbReference type="Proteomes" id="UP000789901"/>
    </source>
</evidence>
<sequence>LESSYITLLTLLHIVYIDKSLPYMGEESVGPSYLPLVPGTTIEFALSKFSKS</sequence>